<name>A0A9P0KLN3_ACAOB</name>
<evidence type="ECO:0000313" key="1">
    <source>
        <dbReference type="EMBL" id="CAH1975245.1"/>
    </source>
</evidence>
<keyword evidence="2" id="KW-1185">Reference proteome</keyword>
<dbReference type="AlphaFoldDB" id="A0A9P0KLN3"/>
<sequence length="101" mass="11931">MCSKEDILALMIISEVCDEDDIESKTRKPRTWVKKWLLEKETFSSWRLLPHLIGSEPVDYKNYFRITFDELLYKVGPFITKQNTLMREAISAETRKLLSDS</sequence>
<gene>
    <name evidence="1" type="ORF">ACAOBT_LOCUS11525</name>
</gene>
<dbReference type="EMBL" id="CAKOFQ010006834">
    <property type="protein sequence ID" value="CAH1975245.1"/>
    <property type="molecule type" value="Genomic_DNA"/>
</dbReference>
<accession>A0A9P0KLN3</accession>
<protein>
    <submittedName>
        <fullName evidence="1">Uncharacterized protein</fullName>
    </submittedName>
</protein>
<reference evidence="1" key="1">
    <citation type="submission" date="2022-03" db="EMBL/GenBank/DDBJ databases">
        <authorList>
            <person name="Sayadi A."/>
        </authorList>
    </citation>
    <scope>NUCLEOTIDE SEQUENCE</scope>
</reference>
<comment type="caution">
    <text evidence="1">The sequence shown here is derived from an EMBL/GenBank/DDBJ whole genome shotgun (WGS) entry which is preliminary data.</text>
</comment>
<dbReference type="Proteomes" id="UP001152888">
    <property type="component" value="Unassembled WGS sequence"/>
</dbReference>
<organism evidence="1 2">
    <name type="scientific">Acanthoscelides obtectus</name>
    <name type="common">Bean weevil</name>
    <name type="synonym">Bruchus obtectus</name>
    <dbReference type="NCBI Taxonomy" id="200917"/>
    <lineage>
        <taxon>Eukaryota</taxon>
        <taxon>Metazoa</taxon>
        <taxon>Ecdysozoa</taxon>
        <taxon>Arthropoda</taxon>
        <taxon>Hexapoda</taxon>
        <taxon>Insecta</taxon>
        <taxon>Pterygota</taxon>
        <taxon>Neoptera</taxon>
        <taxon>Endopterygota</taxon>
        <taxon>Coleoptera</taxon>
        <taxon>Polyphaga</taxon>
        <taxon>Cucujiformia</taxon>
        <taxon>Chrysomeloidea</taxon>
        <taxon>Chrysomelidae</taxon>
        <taxon>Bruchinae</taxon>
        <taxon>Bruchini</taxon>
        <taxon>Acanthoscelides</taxon>
    </lineage>
</organism>
<dbReference type="OrthoDB" id="6763293at2759"/>
<proteinExistence type="predicted"/>
<evidence type="ECO:0000313" key="2">
    <source>
        <dbReference type="Proteomes" id="UP001152888"/>
    </source>
</evidence>